<dbReference type="RefSeq" id="WP_160168590.1">
    <property type="nucleotide sequence ID" value="NZ_ARZY01000045.1"/>
</dbReference>
<accession>W7QSV9</accession>
<gene>
    <name evidence="1" type="ORF">DS2_17135</name>
</gene>
<organism evidence="1 2">
    <name type="scientific">Catenovulum agarivorans DS-2</name>
    <dbReference type="NCBI Taxonomy" id="1328313"/>
    <lineage>
        <taxon>Bacteria</taxon>
        <taxon>Pseudomonadati</taxon>
        <taxon>Pseudomonadota</taxon>
        <taxon>Gammaproteobacteria</taxon>
        <taxon>Alteromonadales</taxon>
        <taxon>Alteromonadaceae</taxon>
        <taxon>Catenovulum</taxon>
    </lineage>
</organism>
<name>W7QSV9_9ALTE</name>
<dbReference type="OrthoDB" id="5422561at2"/>
<sequence>MANLSNLTEEELEVKIQAALKDNPDLPYEFVKQALAAKVEKDLGKLENYARG</sequence>
<keyword evidence="2" id="KW-1185">Reference proteome</keyword>
<evidence type="ECO:0000313" key="1">
    <source>
        <dbReference type="EMBL" id="EWH08485.1"/>
    </source>
</evidence>
<dbReference type="EMBL" id="ARZY01000045">
    <property type="protein sequence ID" value="EWH08485.1"/>
    <property type="molecule type" value="Genomic_DNA"/>
</dbReference>
<protein>
    <submittedName>
        <fullName evidence="1">Uncharacterized protein</fullName>
    </submittedName>
</protein>
<reference evidence="1 2" key="1">
    <citation type="journal article" date="2014" name="Genome Announc.">
        <title>Draft Genome Sequence of the Agar-Degrading Bacterium Catenovulum sp. Strain DS-2, Isolated from Intestines of Haliotis diversicolor.</title>
        <authorList>
            <person name="Shan D."/>
            <person name="Li X."/>
            <person name="Gu Z."/>
            <person name="Wei G."/>
            <person name="Gao Z."/>
            <person name="Shao Z."/>
        </authorList>
    </citation>
    <scope>NUCLEOTIDE SEQUENCE [LARGE SCALE GENOMIC DNA]</scope>
    <source>
        <strain evidence="1 2">DS-2</strain>
    </source>
</reference>
<dbReference type="AlphaFoldDB" id="W7QSV9"/>
<proteinExistence type="predicted"/>
<evidence type="ECO:0000313" key="2">
    <source>
        <dbReference type="Proteomes" id="UP000019276"/>
    </source>
</evidence>
<comment type="caution">
    <text evidence="1">The sequence shown here is derived from an EMBL/GenBank/DDBJ whole genome shotgun (WGS) entry which is preliminary data.</text>
</comment>
<dbReference type="STRING" id="1328313.DS2_17135"/>
<dbReference type="Proteomes" id="UP000019276">
    <property type="component" value="Unassembled WGS sequence"/>
</dbReference>
<dbReference type="PATRIC" id="fig|1328313.3.peg.3503"/>